<keyword evidence="2" id="KW-0520">NAD</keyword>
<feature type="domain" description="D-isomer specific 2-hydroxyacid dehydrogenase catalytic" evidence="4">
    <location>
        <begin position="64"/>
        <end position="310"/>
    </location>
</feature>
<keyword evidence="1 3" id="KW-0560">Oxidoreductase</keyword>
<dbReference type="GO" id="GO:0051287">
    <property type="term" value="F:NAD binding"/>
    <property type="evidence" value="ECO:0007669"/>
    <property type="project" value="InterPro"/>
</dbReference>
<dbReference type="PANTHER" id="PTHR10996:SF178">
    <property type="entry name" value="2-HYDROXYACID DEHYDROGENASE YGL185C-RELATED"/>
    <property type="match status" value="1"/>
</dbReference>
<evidence type="ECO:0000259" key="5">
    <source>
        <dbReference type="Pfam" id="PF02826"/>
    </source>
</evidence>
<proteinExistence type="inferred from homology"/>
<gene>
    <name evidence="6" type="ORF">UV66_C0007G0008</name>
</gene>
<dbReference type="InterPro" id="IPR050223">
    <property type="entry name" value="D-isomer_2-hydroxyacid_DH"/>
</dbReference>
<dbReference type="InterPro" id="IPR006140">
    <property type="entry name" value="D-isomer_DH_NAD-bd"/>
</dbReference>
<comment type="similarity">
    <text evidence="3">Belongs to the D-isomer specific 2-hydroxyacid dehydrogenase family.</text>
</comment>
<dbReference type="GO" id="GO:0030267">
    <property type="term" value="F:glyoxylate reductase (NADPH) activity"/>
    <property type="evidence" value="ECO:0007669"/>
    <property type="project" value="TreeGrafter"/>
</dbReference>
<comment type="caution">
    <text evidence="6">The sequence shown here is derived from an EMBL/GenBank/DDBJ whole genome shotgun (WGS) entry which is preliminary data.</text>
</comment>
<accession>A0A0G1F4V5</accession>
<sequence length="316" mass="34635">MNITILCPKSEFTPDQVRQLNCLGQVRFTPNRQALSRHGLTNLVRYADILGIDPDNLGGFEVAPQVLKEVLPKATRLKGIALDTTSYGYLNLDYCKKRQLSLTYVPGYSTEAVAEQALAFMLLASKRIVESDRLTQQGKYTLLLGRNLHGKILGIIGLGQIGLRVAQLGQALGMQVLAWNRTPRSYPGIAFLSLKSVLKEADFLSLNLADSLQTKGFLNRGLIKLLKPGVIIINVSDRHLVDEEAIAAALQSGQVSHYVLEAGDLLSPPLSRLPNALLFKGFGWYTRESLAANKQIWVDNIIGLASGHPQNPIPSI</sequence>
<evidence type="ECO:0000313" key="6">
    <source>
        <dbReference type="EMBL" id="KKS90196.1"/>
    </source>
</evidence>
<name>A0A0G1F4V5_9BACT</name>
<dbReference type="Gene3D" id="3.40.50.720">
    <property type="entry name" value="NAD(P)-binding Rossmann-like Domain"/>
    <property type="match status" value="2"/>
</dbReference>
<dbReference type="GO" id="GO:0005829">
    <property type="term" value="C:cytosol"/>
    <property type="evidence" value="ECO:0007669"/>
    <property type="project" value="TreeGrafter"/>
</dbReference>
<dbReference type="InterPro" id="IPR029752">
    <property type="entry name" value="D-isomer_DH_CS1"/>
</dbReference>
<reference evidence="6 7" key="1">
    <citation type="journal article" date="2015" name="Nature">
        <title>rRNA introns, odd ribosomes, and small enigmatic genomes across a large radiation of phyla.</title>
        <authorList>
            <person name="Brown C.T."/>
            <person name="Hug L.A."/>
            <person name="Thomas B.C."/>
            <person name="Sharon I."/>
            <person name="Castelle C.J."/>
            <person name="Singh A."/>
            <person name="Wilkins M.J."/>
            <person name="Williams K.H."/>
            <person name="Banfield J.F."/>
        </authorList>
    </citation>
    <scope>NUCLEOTIDE SEQUENCE [LARGE SCALE GENOMIC DNA]</scope>
</reference>
<dbReference type="AlphaFoldDB" id="A0A0G1F4V5"/>
<dbReference type="Pfam" id="PF00389">
    <property type="entry name" value="2-Hacid_dh"/>
    <property type="match status" value="1"/>
</dbReference>
<dbReference type="PROSITE" id="PS00065">
    <property type="entry name" value="D_2_HYDROXYACID_DH_1"/>
    <property type="match status" value="1"/>
</dbReference>
<protein>
    <recommendedName>
        <fullName evidence="8">Glycerate dehydrogenase</fullName>
    </recommendedName>
</protein>
<dbReference type="PATRIC" id="fig|1618557.3.peg.729"/>
<dbReference type="InterPro" id="IPR036291">
    <property type="entry name" value="NAD(P)-bd_dom_sf"/>
</dbReference>
<organism evidence="6 7">
    <name type="scientific">Candidatus Woesebacteria bacterium GW2011_GWA1_43_12</name>
    <dbReference type="NCBI Taxonomy" id="1618557"/>
    <lineage>
        <taxon>Bacteria</taxon>
        <taxon>Candidatus Woeseibacteriota</taxon>
    </lineage>
</organism>
<dbReference type="SUPFAM" id="SSF51735">
    <property type="entry name" value="NAD(P)-binding Rossmann-fold domains"/>
    <property type="match status" value="1"/>
</dbReference>
<dbReference type="GO" id="GO:0016618">
    <property type="term" value="F:hydroxypyruvate reductase [NAD(P)H] activity"/>
    <property type="evidence" value="ECO:0007669"/>
    <property type="project" value="TreeGrafter"/>
</dbReference>
<evidence type="ECO:0000256" key="3">
    <source>
        <dbReference type="RuleBase" id="RU003719"/>
    </source>
</evidence>
<dbReference type="Proteomes" id="UP000034669">
    <property type="component" value="Unassembled WGS sequence"/>
</dbReference>
<dbReference type="SUPFAM" id="SSF52283">
    <property type="entry name" value="Formate/glycerate dehydrogenase catalytic domain-like"/>
    <property type="match status" value="1"/>
</dbReference>
<evidence type="ECO:0008006" key="8">
    <source>
        <dbReference type="Google" id="ProtNLM"/>
    </source>
</evidence>
<dbReference type="Pfam" id="PF02826">
    <property type="entry name" value="2-Hacid_dh_C"/>
    <property type="match status" value="1"/>
</dbReference>
<evidence type="ECO:0000256" key="2">
    <source>
        <dbReference type="ARBA" id="ARBA00023027"/>
    </source>
</evidence>
<feature type="domain" description="D-isomer specific 2-hydroxyacid dehydrogenase NAD-binding" evidence="5">
    <location>
        <begin position="118"/>
        <end position="260"/>
    </location>
</feature>
<dbReference type="InterPro" id="IPR006139">
    <property type="entry name" value="D-isomer_2_OHA_DH_cat_dom"/>
</dbReference>
<evidence type="ECO:0000313" key="7">
    <source>
        <dbReference type="Proteomes" id="UP000034669"/>
    </source>
</evidence>
<evidence type="ECO:0000256" key="1">
    <source>
        <dbReference type="ARBA" id="ARBA00023002"/>
    </source>
</evidence>
<dbReference type="EMBL" id="LCFI01000007">
    <property type="protein sequence ID" value="KKS90196.1"/>
    <property type="molecule type" value="Genomic_DNA"/>
</dbReference>
<dbReference type="PANTHER" id="PTHR10996">
    <property type="entry name" value="2-HYDROXYACID DEHYDROGENASE-RELATED"/>
    <property type="match status" value="1"/>
</dbReference>
<evidence type="ECO:0000259" key="4">
    <source>
        <dbReference type="Pfam" id="PF00389"/>
    </source>
</evidence>